<keyword evidence="4 6" id="KW-1133">Transmembrane helix</keyword>
<protein>
    <recommendedName>
        <fullName evidence="7">Polysaccharide chain length determinant N-terminal domain-containing protein</fullName>
    </recommendedName>
</protein>
<evidence type="ECO:0000313" key="8">
    <source>
        <dbReference type="EMBL" id="KKN20619.1"/>
    </source>
</evidence>
<evidence type="ECO:0000256" key="3">
    <source>
        <dbReference type="ARBA" id="ARBA00022692"/>
    </source>
</evidence>
<evidence type="ECO:0000259" key="7">
    <source>
        <dbReference type="Pfam" id="PF02706"/>
    </source>
</evidence>
<name>A0A0F9NRS2_9ZZZZ</name>
<dbReference type="AlphaFoldDB" id="A0A0F9NRS2"/>
<accession>A0A0F9NRS2</accession>
<dbReference type="PANTHER" id="PTHR32309:SF31">
    <property type="entry name" value="CAPSULAR EXOPOLYSACCHARIDE FAMILY"/>
    <property type="match status" value="1"/>
</dbReference>
<gene>
    <name evidence="8" type="ORF">LCGC14_0933700</name>
</gene>
<feature type="domain" description="Polysaccharide chain length determinant N-terminal" evidence="7">
    <location>
        <begin position="5"/>
        <end position="80"/>
    </location>
</feature>
<evidence type="ECO:0000256" key="5">
    <source>
        <dbReference type="ARBA" id="ARBA00023136"/>
    </source>
</evidence>
<evidence type="ECO:0000256" key="1">
    <source>
        <dbReference type="ARBA" id="ARBA00004651"/>
    </source>
</evidence>
<dbReference type="InterPro" id="IPR050445">
    <property type="entry name" value="Bact_polysacc_biosynth/exp"/>
</dbReference>
<keyword evidence="2" id="KW-1003">Cell membrane</keyword>
<dbReference type="GO" id="GO:0005886">
    <property type="term" value="C:plasma membrane"/>
    <property type="evidence" value="ECO:0007669"/>
    <property type="project" value="UniProtKB-SubCell"/>
</dbReference>
<evidence type="ECO:0000256" key="2">
    <source>
        <dbReference type="ARBA" id="ARBA00022475"/>
    </source>
</evidence>
<sequence length="405" mass="45373">MKFYISRLVSRKHLLLICVGIGAGIGVALAFLSSPKYHSKARLLFNVEASIKELNISAGNPTAVMQLSLIREIILRRDTVLLLADKLGLSSLSEMDAVYQNMHRRISVKISADRNTPPVMTIGFEAKSAEAAANGAKELVKMVLQQDENIRSLRAYRNLSFRRSESRRIKRDLDKKILVILRFKNENKDTLPENLALHRLELTTQRKRLSQIAKQIEIEKRRQVSIGLPPQNFEIPSDKGNLYIPTLNQPPMVERRPNDALTSLESLFNKVSNEVNRLIQLIETTIYNTIHLENLEQALINKGIQARQATTNLTNAESAEQIAASEYGQRLSIFEPAQLPTQVSGFNRPLIILTSTIGGLIVGLLSIIALELSIKVIRRPQDLIDVLGVTPISTLPYVPARKVQV</sequence>
<evidence type="ECO:0000256" key="4">
    <source>
        <dbReference type="ARBA" id="ARBA00022989"/>
    </source>
</evidence>
<organism evidence="8">
    <name type="scientific">marine sediment metagenome</name>
    <dbReference type="NCBI Taxonomy" id="412755"/>
    <lineage>
        <taxon>unclassified sequences</taxon>
        <taxon>metagenomes</taxon>
        <taxon>ecological metagenomes</taxon>
    </lineage>
</organism>
<dbReference type="EMBL" id="LAZR01003224">
    <property type="protein sequence ID" value="KKN20619.1"/>
    <property type="molecule type" value="Genomic_DNA"/>
</dbReference>
<dbReference type="Pfam" id="PF02706">
    <property type="entry name" value="Wzz"/>
    <property type="match status" value="1"/>
</dbReference>
<keyword evidence="3 6" id="KW-0812">Transmembrane</keyword>
<comment type="caution">
    <text evidence="8">The sequence shown here is derived from an EMBL/GenBank/DDBJ whole genome shotgun (WGS) entry which is preliminary data.</text>
</comment>
<dbReference type="PANTHER" id="PTHR32309">
    <property type="entry name" value="TYROSINE-PROTEIN KINASE"/>
    <property type="match status" value="1"/>
</dbReference>
<proteinExistence type="predicted"/>
<evidence type="ECO:0000256" key="6">
    <source>
        <dbReference type="SAM" id="Phobius"/>
    </source>
</evidence>
<comment type="subcellular location">
    <subcellularLocation>
        <location evidence="1">Cell membrane</location>
        <topology evidence="1">Multi-pass membrane protein</topology>
    </subcellularLocation>
</comment>
<reference evidence="8" key="1">
    <citation type="journal article" date="2015" name="Nature">
        <title>Complex archaea that bridge the gap between prokaryotes and eukaryotes.</title>
        <authorList>
            <person name="Spang A."/>
            <person name="Saw J.H."/>
            <person name="Jorgensen S.L."/>
            <person name="Zaremba-Niedzwiedzka K."/>
            <person name="Martijn J."/>
            <person name="Lind A.E."/>
            <person name="van Eijk R."/>
            <person name="Schleper C."/>
            <person name="Guy L."/>
            <person name="Ettema T.J."/>
        </authorList>
    </citation>
    <scope>NUCLEOTIDE SEQUENCE</scope>
</reference>
<keyword evidence="5 6" id="KW-0472">Membrane</keyword>
<feature type="transmembrane region" description="Helical" evidence="6">
    <location>
        <begin position="350"/>
        <end position="370"/>
    </location>
</feature>
<dbReference type="InterPro" id="IPR003856">
    <property type="entry name" value="LPS_length_determ_N"/>
</dbReference>